<evidence type="ECO:0000313" key="1">
    <source>
        <dbReference type="EMBL" id="KAF5174990.1"/>
    </source>
</evidence>
<organism evidence="1 2">
    <name type="scientific">Thalictrum thalictroides</name>
    <name type="common">Rue-anemone</name>
    <name type="synonym">Anemone thalictroides</name>
    <dbReference type="NCBI Taxonomy" id="46969"/>
    <lineage>
        <taxon>Eukaryota</taxon>
        <taxon>Viridiplantae</taxon>
        <taxon>Streptophyta</taxon>
        <taxon>Embryophyta</taxon>
        <taxon>Tracheophyta</taxon>
        <taxon>Spermatophyta</taxon>
        <taxon>Magnoliopsida</taxon>
        <taxon>Ranunculales</taxon>
        <taxon>Ranunculaceae</taxon>
        <taxon>Thalictroideae</taxon>
        <taxon>Thalictrum</taxon>
    </lineage>
</organism>
<protein>
    <submittedName>
        <fullName evidence="1">Uncharacterized protein</fullName>
    </submittedName>
</protein>
<evidence type="ECO:0000313" key="2">
    <source>
        <dbReference type="Proteomes" id="UP000554482"/>
    </source>
</evidence>
<comment type="caution">
    <text evidence="1">The sequence shown here is derived from an EMBL/GenBank/DDBJ whole genome shotgun (WGS) entry which is preliminary data.</text>
</comment>
<keyword evidence="2" id="KW-1185">Reference proteome</keyword>
<gene>
    <name evidence="1" type="ORF">FRX31_035423</name>
</gene>
<accession>A0A7J6URU0</accession>
<name>A0A7J6URU0_THATH</name>
<dbReference type="AlphaFoldDB" id="A0A7J6URU0"/>
<proteinExistence type="predicted"/>
<sequence>MASNCQAFFVTPDGTGTNHRITPVAIEANNGFNEAPCHGSTGTTVFEVDDARTAKLRFGKEVVEVHDFKTMSFLNGFENEKADFDLTRFWIWLWIEELVMKKKV</sequence>
<dbReference type="EMBL" id="JABWDY010044647">
    <property type="protein sequence ID" value="KAF5174990.1"/>
    <property type="molecule type" value="Genomic_DNA"/>
</dbReference>
<dbReference type="Proteomes" id="UP000554482">
    <property type="component" value="Unassembled WGS sequence"/>
</dbReference>
<reference evidence="1 2" key="1">
    <citation type="submission" date="2020-06" db="EMBL/GenBank/DDBJ databases">
        <title>Transcriptomic and genomic resources for Thalictrum thalictroides and T. hernandezii: Facilitating candidate gene discovery in an emerging model plant lineage.</title>
        <authorList>
            <person name="Arias T."/>
            <person name="Riano-Pachon D.M."/>
            <person name="Di Stilio V.S."/>
        </authorList>
    </citation>
    <scope>NUCLEOTIDE SEQUENCE [LARGE SCALE GENOMIC DNA]</scope>
    <source>
        <strain evidence="2">cv. WT478/WT964</strain>
        <tissue evidence="1">Leaves</tissue>
    </source>
</reference>